<protein>
    <submittedName>
        <fullName evidence="8">DgyrCDS6063</fullName>
    </submittedName>
</protein>
<evidence type="ECO:0000313" key="8">
    <source>
        <dbReference type="EMBL" id="CAD5117274.1"/>
    </source>
</evidence>
<evidence type="ECO:0000256" key="6">
    <source>
        <dbReference type="SAM" id="MobiDB-lite"/>
    </source>
</evidence>
<accession>A0A7I8VM13</accession>
<name>A0A7I8VM13_9ANNE</name>
<keyword evidence="9" id="KW-1185">Reference proteome</keyword>
<gene>
    <name evidence="8" type="ORF">DGYR_LOCUS5819</name>
</gene>
<dbReference type="SUPFAM" id="SSF47954">
    <property type="entry name" value="Cyclin-like"/>
    <property type="match status" value="2"/>
</dbReference>
<dbReference type="EMBL" id="CAJFCJ010000007">
    <property type="protein sequence ID" value="CAD5117274.1"/>
    <property type="molecule type" value="Genomic_DNA"/>
</dbReference>
<reference evidence="8 9" key="1">
    <citation type="submission" date="2020-08" db="EMBL/GenBank/DDBJ databases">
        <authorList>
            <person name="Hejnol A."/>
        </authorList>
    </citation>
    <scope>NUCLEOTIDE SEQUENCE [LARGE SCALE GENOMIC DNA]</scope>
</reference>
<evidence type="ECO:0000256" key="2">
    <source>
        <dbReference type="ARBA" id="ARBA00022776"/>
    </source>
</evidence>
<evidence type="ECO:0000256" key="1">
    <source>
        <dbReference type="ARBA" id="ARBA00022618"/>
    </source>
</evidence>
<dbReference type="OrthoDB" id="5590282at2759"/>
<evidence type="ECO:0000256" key="4">
    <source>
        <dbReference type="ARBA" id="ARBA00023306"/>
    </source>
</evidence>
<evidence type="ECO:0000256" key="5">
    <source>
        <dbReference type="RuleBase" id="RU000383"/>
    </source>
</evidence>
<comment type="caution">
    <text evidence="8">The sequence shown here is derived from an EMBL/GenBank/DDBJ whole genome shotgun (WGS) entry which is preliminary data.</text>
</comment>
<dbReference type="InterPro" id="IPR013763">
    <property type="entry name" value="Cyclin-like_dom"/>
</dbReference>
<keyword evidence="2" id="KW-0498">Mitosis</keyword>
<dbReference type="InterPro" id="IPR006671">
    <property type="entry name" value="Cyclin_N"/>
</dbReference>
<feature type="compositionally biased region" description="Basic and acidic residues" evidence="6">
    <location>
        <begin position="12"/>
        <end position="22"/>
    </location>
</feature>
<feature type="compositionally biased region" description="Basic residues" evidence="6">
    <location>
        <begin position="1"/>
        <end position="11"/>
    </location>
</feature>
<feature type="region of interest" description="Disordered" evidence="6">
    <location>
        <begin position="1"/>
        <end position="60"/>
    </location>
</feature>
<comment type="similarity">
    <text evidence="5">Belongs to the cyclin family.</text>
</comment>
<dbReference type="PANTHER" id="PTHR10177">
    <property type="entry name" value="CYCLINS"/>
    <property type="match status" value="1"/>
</dbReference>
<dbReference type="SMART" id="SM00385">
    <property type="entry name" value="CYCLIN"/>
    <property type="match status" value="1"/>
</dbReference>
<keyword evidence="1" id="KW-0132">Cell division</keyword>
<dbReference type="Gene3D" id="1.10.472.10">
    <property type="entry name" value="Cyclin-like"/>
    <property type="match status" value="2"/>
</dbReference>
<dbReference type="GO" id="GO:0051301">
    <property type="term" value="P:cell division"/>
    <property type="evidence" value="ECO:0007669"/>
    <property type="project" value="UniProtKB-KW"/>
</dbReference>
<feature type="domain" description="Cyclin-like" evidence="7">
    <location>
        <begin position="141"/>
        <end position="226"/>
    </location>
</feature>
<dbReference type="FunFam" id="1.10.472.10:FF:000001">
    <property type="entry name" value="G2/mitotic-specific cyclin"/>
    <property type="match status" value="1"/>
</dbReference>
<evidence type="ECO:0000313" key="9">
    <source>
        <dbReference type="Proteomes" id="UP000549394"/>
    </source>
</evidence>
<dbReference type="Pfam" id="PF00134">
    <property type="entry name" value="Cyclin_N"/>
    <property type="match status" value="1"/>
</dbReference>
<dbReference type="AlphaFoldDB" id="A0A7I8VM13"/>
<dbReference type="InterPro" id="IPR036915">
    <property type="entry name" value="Cyclin-like_sf"/>
</dbReference>
<keyword evidence="4" id="KW-0131">Cell cycle</keyword>
<evidence type="ECO:0000256" key="3">
    <source>
        <dbReference type="ARBA" id="ARBA00023127"/>
    </source>
</evidence>
<proteinExistence type="inferred from homology"/>
<keyword evidence="3 5" id="KW-0195">Cyclin</keyword>
<organism evidence="8 9">
    <name type="scientific">Dimorphilus gyrociliatus</name>
    <dbReference type="NCBI Taxonomy" id="2664684"/>
    <lineage>
        <taxon>Eukaryota</taxon>
        <taxon>Metazoa</taxon>
        <taxon>Spiralia</taxon>
        <taxon>Lophotrochozoa</taxon>
        <taxon>Annelida</taxon>
        <taxon>Polychaeta</taxon>
        <taxon>Polychaeta incertae sedis</taxon>
        <taxon>Dinophilidae</taxon>
        <taxon>Dimorphilus</taxon>
    </lineage>
</organism>
<evidence type="ECO:0000259" key="7">
    <source>
        <dbReference type="SMART" id="SM00385"/>
    </source>
</evidence>
<sequence length="331" mass="38567">MPRKSIRIQARKQKEEQLHIPDLENVSQIPRSKKRKADESEALQDLQLAGVDEPRKKQRLERVKEPVKNAALSPRTPTCHRPLHLRPDTLPQSRLPNIRWADNKQLWKSMHDRPTSHYCKESLFSDIQKYITPSMRTILIDWMMEVCAAYNLHRETFCLSVNFTDRYLSRTKDVQKQQLQLIGVTALFVASKMEEIYPPRLKEFADMTDGACSEDTIMEFEIILLNTLEWNLVSMTPNAWLSVYMQIMNSESWEQNETESASEVDDNFVMPQFRQETFKDVSTLLDLCYLDYESSLFEPSVMAASAIYYEISTDVALQVSGNYFECSRNNS</sequence>
<dbReference type="Proteomes" id="UP000549394">
    <property type="component" value="Unassembled WGS sequence"/>
</dbReference>
<dbReference type="InterPro" id="IPR039361">
    <property type="entry name" value="Cyclin"/>
</dbReference>